<organism evidence="1 2">
    <name type="scientific">Mycoplasma mycoides subsp. mycoides SC (strain CCUG 32753 / NCTC 10114 / PG1)</name>
    <dbReference type="NCBI Taxonomy" id="272632"/>
    <lineage>
        <taxon>Bacteria</taxon>
        <taxon>Bacillati</taxon>
        <taxon>Mycoplasmatota</taxon>
        <taxon>Mollicutes</taxon>
        <taxon>Mycoplasmataceae</taxon>
        <taxon>Mycoplasma</taxon>
    </lineage>
</organism>
<evidence type="ECO:0000313" key="1">
    <source>
        <dbReference type="EMBL" id="CAE77275.1"/>
    </source>
</evidence>
<dbReference type="Proteomes" id="UP000001016">
    <property type="component" value="Chromosome"/>
</dbReference>
<dbReference type="KEGG" id="mmy:MSC_0654"/>
<keyword evidence="2" id="KW-1185">Reference proteome</keyword>
<dbReference type="EMBL" id="BX293980">
    <property type="protein sequence ID" value="CAE77275.1"/>
    <property type="molecule type" value="Genomic_DNA"/>
</dbReference>
<evidence type="ECO:0000313" key="2">
    <source>
        <dbReference type="Proteomes" id="UP000001016"/>
    </source>
</evidence>
<accession>Q6MSW3</accession>
<name>Q6MSW3_MYCMS</name>
<proteinExistence type="predicted"/>
<dbReference type="AlphaFoldDB" id="Q6MSW3"/>
<gene>
    <name evidence="1" type="ordered locus">MSC_0654</name>
</gene>
<dbReference type="HOGENOM" id="CLU_1968104_0_0_14"/>
<sequence>MFAFKTSTLIKDNIVIKNEDDLKGTKGDFIFKVYAEKEKQNLLLSVMCEMKSEQLNSHNKKKSIFITVYLLFFFFVNSKRKERKVYEKYLKVFKCDYFNSNYKFISDKLYIANKRNDKKNWKPNPNS</sequence>
<dbReference type="PATRIC" id="fig|272632.4.peg.703"/>
<reference evidence="1 2" key="1">
    <citation type="journal article" date="2004" name="Genome Res.">
        <title>The genome sequence of Mycoplasma mycoides subsp. mycoides SC type strain PG1T, the causative agent of contagious bovine pleuropneumonia (CBPP).</title>
        <authorList>
            <person name="Westberg J."/>
            <person name="Persson A."/>
            <person name="Holmberg A."/>
            <person name="Goesmann A."/>
            <person name="Lundeberg J."/>
            <person name="Johansson K.-E."/>
            <person name="Pettersson B."/>
            <person name="Uhlen M."/>
        </authorList>
    </citation>
    <scope>NUCLEOTIDE SEQUENCE [LARGE SCALE GENOMIC DNA]</scope>
    <source>
        <strain evidence="1 2">PG1</strain>
    </source>
</reference>
<dbReference type="STRING" id="272632.MSC_0654"/>
<protein>
    <submittedName>
        <fullName evidence="1">Uncharacterized protein</fullName>
    </submittedName>
</protein>